<evidence type="ECO:0000313" key="5">
    <source>
        <dbReference type="Proteomes" id="UP001153292"/>
    </source>
</evidence>
<proteinExistence type="predicted"/>
<evidence type="ECO:0000256" key="2">
    <source>
        <dbReference type="SAM" id="MobiDB-lite"/>
    </source>
</evidence>
<dbReference type="Pfam" id="PF06294">
    <property type="entry name" value="CH_2"/>
    <property type="match status" value="1"/>
</dbReference>
<dbReference type="Gene3D" id="1.10.418.10">
    <property type="entry name" value="Calponin-like domain"/>
    <property type="match status" value="1"/>
</dbReference>
<evidence type="ECO:0000259" key="3">
    <source>
        <dbReference type="PROSITE" id="PS50021"/>
    </source>
</evidence>
<dbReference type="InterPro" id="IPR001715">
    <property type="entry name" value="CH_dom"/>
</dbReference>
<evidence type="ECO:0000313" key="4">
    <source>
        <dbReference type="EMBL" id="CAH0401702.1"/>
    </source>
</evidence>
<evidence type="ECO:0000256" key="1">
    <source>
        <dbReference type="SAM" id="Coils"/>
    </source>
</evidence>
<feature type="coiled-coil region" evidence="1">
    <location>
        <begin position="174"/>
        <end position="229"/>
    </location>
</feature>
<dbReference type="PROSITE" id="PS50021">
    <property type="entry name" value="CH"/>
    <property type="match status" value="1"/>
</dbReference>
<protein>
    <recommendedName>
        <fullName evidence="3">Calponin-homology (CH) domain-containing protein</fullName>
    </recommendedName>
</protein>
<dbReference type="InterPro" id="IPR052111">
    <property type="entry name" value="Spermatogenesis_Ciliary_MAP"/>
</dbReference>
<dbReference type="InterPro" id="IPR036872">
    <property type="entry name" value="CH_dom_sf"/>
</dbReference>
<dbReference type="InterPro" id="IPR010441">
    <property type="entry name" value="CH_2"/>
</dbReference>
<dbReference type="EMBL" id="OU963895">
    <property type="protein sequence ID" value="CAH0401702.1"/>
    <property type="molecule type" value="Genomic_DNA"/>
</dbReference>
<keyword evidence="1" id="KW-0175">Coiled coil</keyword>
<feature type="domain" description="Calponin-homology (CH)" evidence="3">
    <location>
        <begin position="11"/>
        <end position="116"/>
    </location>
</feature>
<organism evidence="4 5">
    <name type="scientific">Chilo suppressalis</name>
    <name type="common">Asiatic rice borer moth</name>
    <dbReference type="NCBI Taxonomy" id="168631"/>
    <lineage>
        <taxon>Eukaryota</taxon>
        <taxon>Metazoa</taxon>
        <taxon>Ecdysozoa</taxon>
        <taxon>Arthropoda</taxon>
        <taxon>Hexapoda</taxon>
        <taxon>Insecta</taxon>
        <taxon>Pterygota</taxon>
        <taxon>Neoptera</taxon>
        <taxon>Endopterygota</taxon>
        <taxon>Lepidoptera</taxon>
        <taxon>Glossata</taxon>
        <taxon>Ditrysia</taxon>
        <taxon>Pyraloidea</taxon>
        <taxon>Crambidae</taxon>
        <taxon>Crambinae</taxon>
        <taxon>Chilo</taxon>
    </lineage>
</organism>
<dbReference type="SUPFAM" id="SSF47576">
    <property type="entry name" value="Calponin-homology domain, CH-domain"/>
    <property type="match status" value="1"/>
</dbReference>
<accession>A0ABN8AZ32</accession>
<gene>
    <name evidence="4" type="ORF">CHILSU_LOCUS4935</name>
</gene>
<feature type="compositionally biased region" description="Basic and acidic residues" evidence="2">
    <location>
        <begin position="348"/>
        <end position="366"/>
    </location>
</feature>
<name>A0ABN8AZ32_CHISP</name>
<sequence length="427" mass="48838">MSTTLDSPIPLSDIESILAWVDTFKLSRPTRKINRDFSDAVLLAEILSVHYPKLVEMHNYPPRNSHALKLNNWMTLNRKVLKKLRLNLCCSTMEQLANSALGVIERVLLMVRDRIRRDEELNKSIKDSEQNVSSGGSYYEACGDDDNVLVVPIKTRVNGVLETVQQKVVSYEYYQTLKEELKDVKESTELLKQKVEHLDDLLKLKEERIEELQKQLERKQTRRKEAEAYQNSLAVPFETIQSPVVTDVLPLSRKSSVKTIESNSKLPREESKIPIPREESKIPIPREESKISILKEESKIPVLKTESSNLKTLSKPSITEVLSSDMLNNQVTPIDVVKSDVFQDIKNYEDKPLDEDKQNVEPKGVESQEGQQINNVENEERSPPDSLEVEEFKDSSDNITTIEASIKNEIKDIIAPSYNSTDLNYVM</sequence>
<dbReference type="Proteomes" id="UP001153292">
    <property type="component" value="Chromosome 2"/>
</dbReference>
<feature type="region of interest" description="Disordered" evidence="2">
    <location>
        <begin position="348"/>
        <end position="395"/>
    </location>
</feature>
<keyword evidence="5" id="KW-1185">Reference proteome</keyword>
<dbReference type="PANTHER" id="PTHR12509:SF9">
    <property type="entry name" value="SPERM FLAGELLAR PROTEIN 1 ISOFORM X1"/>
    <property type="match status" value="1"/>
</dbReference>
<reference evidence="4" key="1">
    <citation type="submission" date="2021-12" db="EMBL/GenBank/DDBJ databases">
        <authorList>
            <person name="King R."/>
        </authorList>
    </citation>
    <scope>NUCLEOTIDE SEQUENCE</scope>
</reference>
<dbReference type="PANTHER" id="PTHR12509">
    <property type="entry name" value="SPERMATOGENESIS-ASSOCIATED 4-RELATED"/>
    <property type="match status" value="1"/>
</dbReference>